<evidence type="ECO:0000256" key="1">
    <source>
        <dbReference type="ARBA" id="ARBA00010879"/>
    </source>
</evidence>
<evidence type="ECO:0000259" key="14">
    <source>
        <dbReference type="PROSITE" id="PS50994"/>
    </source>
</evidence>
<keyword evidence="9" id="KW-0238">DNA-binding</keyword>
<evidence type="ECO:0000259" key="12">
    <source>
        <dbReference type="PROSITE" id="PS50878"/>
    </source>
</evidence>
<dbReference type="Gene3D" id="1.10.10.200">
    <property type="match status" value="1"/>
</dbReference>
<evidence type="ECO:0000256" key="5">
    <source>
        <dbReference type="ARBA" id="ARBA00022723"/>
    </source>
</evidence>
<evidence type="ECO:0000256" key="6">
    <source>
        <dbReference type="ARBA" id="ARBA00022759"/>
    </source>
</evidence>
<dbReference type="SUPFAM" id="SSF56672">
    <property type="entry name" value="DNA/RNA polymerases"/>
    <property type="match status" value="1"/>
</dbReference>
<evidence type="ECO:0000313" key="15">
    <source>
        <dbReference type="EMBL" id="NXD46770.1"/>
    </source>
</evidence>
<dbReference type="InterPro" id="IPR043128">
    <property type="entry name" value="Rev_trsase/Diguanyl_cyclase"/>
</dbReference>
<keyword evidence="3" id="KW-0548">Nucleotidyltransferase</keyword>
<feature type="non-terminal residue" evidence="15">
    <location>
        <position position="613"/>
    </location>
</feature>
<evidence type="ECO:0000256" key="4">
    <source>
        <dbReference type="ARBA" id="ARBA00022722"/>
    </source>
</evidence>
<dbReference type="PROSITE" id="PS50879">
    <property type="entry name" value="RNASE_H_1"/>
    <property type="match status" value="1"/>
</dbReference>
<keyword evidence="10" id="KW-0862">Zinc</keyword>
<evidence type="ECO:0000256" key="9">
    <source>
        <dbReference type="ARBA" id="ARBA00023125"/>
    </source>
</evidence>
<dbReference type="Pfam" id="PF00078">
    <property type="entry name" value="RVT_1"/>
    <property type="match status" value="1"/>
</dbReference>
<keyword evidence="8" id="KW-0695">RNA-directed DNA polymerase</keyword>
<dbReference type="Pfam" id="PF06817">
    <property type="entry name" value="RVT_thumb"/>
    <property type="match status" value="1"/>
</dbReference>
<dbReference type="GO" id="GO:0004523">
    <property type="term" value="F:RNA-DNA hybrid ribonuclease activity"/>
    <property type="evidence" value="ECO:0007669"/>
    <property type="project" value="InterPro"/>
</dbReference>
<dbReference type="PANTHER" id="PTHR41694:SF3">
    <property type="entry name" value="RNA-DIRECTED DNA POLYMERASE-RELATED"/>
    <property type="match status" value="1"/>
</dbReference>
<protein>
    <submittedName>
        <fullName evidence="15">POK11 protein</fullName>
    </submittedName>
</protein>
<dbReference type="PROSITE" id="PS50994">
    <property type="entry name" value="INTEGRASE"/>
    <property type="match status" value="1"/>
</dbReference>
<evidence type="ECO:0000313" key="16">
    <source>
        <dbReference type="Proteomes" id="UP000659062"/>
    </source>
</evidence>
<keyword evidence="7" id="KW-0378">Hydrolase</keyword>
<dbReference type="InterPro" id="IPR001584">
    <property type="entry name" value="Integrase_cat-core"/>
</dbReference>
<dbReference type="GO" id="GO:0003964">
    <property type="term" value="F:RNA-directed DNA polymerase activity"/>
    <property type="evidence" value="ECO:0007669"/>
    <property type="project" value="UniProtKB-KW"/>
</dbReference>
<gene>
    <name evidence="15" type="primary">Ervk11</name>
    <name evidence="15" type="ORF">COPSEC_R01425</name>
</gene>
<evidence type="ECO:0000259" key="11">
    <source>
        <dbReference type="PROSITE" id="PS50876"/>
    </source>
</evidence>
<reference evidence="15" key="1">
    <citation type="submission" date="2019-09" db="EMBL/GenBank/DDBJ databases">
        <title>Bird 10,000 Genomes (B10K) Project - Family phase.</title>
        <authorList>
            <person name="Zhang G."/>
        </authorList>
    </citation>
    <scope>NUCLEOTIDE SEQUENCE</scope>
    <source>
        <strain evidence="15">OUT-0061</strain>
        <tissue evidence="15">Blood</tissue>
    </source>
</reference>
<evidence type="ECO:0000256" key="3">
    <source>
        <dbReference type="ARBA" id="ARBA00022695"/>
    </source>
</evidence>
<dbReference type="GO" id="GO:0015074">
    <property type="term" value="P:DNA integration"/>
    <property type="evidence" value="ECO:0007669"/>
    <property type="project" value="InterPro"/>
</dbReference>
<dbReference type="SUPFAM" id="SSF53098">
    <property type="entry name" value="Ribonuclease H-like"/>
    <property type="match status" value="1"/>
</dbReference>
<dbReference type="SUPFAM" id="SSF46919">
    <property type="entry name" value="N-terminal Zn binding domain of HIV integrase"/>
    <property type="match status" value="1"/>
</dbReference>
<keyword evidence="5" id="KW-0479">Metal-binding</keyword>
<dbReference type="GO" id="GO:0008270">
    <property type="term" value="F:zinc ion binding"/>
    <property type="evidence" value="ECO:0007669"/>
    <property type="project" value="UniProtKB-KW"/>
</dbReference>
<keyword evidence="4" id="KW-0540">Nuclease</keyword>
<dbReference type="GO" id="GO:0003677">
    <property type="term" value="F:DNA binding"/>
    <property type="evidence" value="ECO:0007669"/>
    <property type="project" value="UniProtKB-KW"/>
</dbReference>
<proteinExistence type="inferred from homology"/>
<dbReference type="PROSITE" id="PS50878">
    <property type="entry name" value="RT_POL"/>
    <property type="match status" value="1"/>
</dbReference>
<dbReference type="Pfam" id="PF02022">
    <property type="entry name" value="Integrase_Zn"/>
    <property type="match status" value="1"/>
</dbReference>
<sequence length="613" mass="68364">EPAQRYQWKVLPQGCRNSLTICQWYVARALSGVREQFPNAYCYHYMDDILVAAPTQDELLRIEPQLLTALRCYGLQVAPKKVQRQPPWRYLGVKILDQTIQHQEVQFTDSIKALNDAQKLLGVIGWLRPYLGLTTQQLSPLFDILKGDSQLNSPRTMTPEARQVLQQVQHALSTRQAHRVDPSIAITVFITAPDLHPTGIIGQWNDTWSDPLHVVEWVFLPHQLKKTAATQCVQLIAADPARIVIPVEREFFEGGFVNSVPLQSALLDFTGQIAYHLPSHKLLHMAKTLKLSLRPKHSQVPVQGPTVFTDGSGKTGKAIVTWEDESGWQSLEGHETGSAQIVELKAVTMAFQQFSQVPLNLVTDSAYVADITQRLDCSLLKEVDNADLFRLLKALWCAIQDRVHPYYVLHIQSHTNLPGSLTEGNGRADRLANPAWVAPQPDKIAQAWASHGFFHQNAHTLQKQFHLTATEARGIVASCDACHGLAAPLPAGVNPRGLRALQLWQTDVTHIAEFGRFKYVHVSVDTFSSAVWASAHTGEKGRDVNAHWRKAFATLGIPSAVKTDNGPAYVSHKTRQFLQIWGVSHKFGTPHSPTGQAIVERAHGNLKHVLEKQ</sequence>
<name>A0A851W9L9_9PASS</name>
<dbReference type="OrthoDB" id="9395371at2759"/>
<keyword evidence="16" id="KW-1185">Reference proteome</keyword>
<evidence type="ECO:0000256" key="10">
    <source>
        <dbReference type="PROSITE-ProRule" id="PRU00450"/>
    </source>
</evidence>
<dbReference type="EMBL" id="WBNE01000626">
    <property type="protein sequence ID" value="NXD46770.1"/>
    <property type="molecule type" value="Genomic_DNA"/>
</dbReference>
<keyword evidence="2" id="KW-0808">Transferase</keyword>
<dbReference type="InterPro" id="IPR043502">
    <property type="entry name" value="DNA/RNA_pol_sf"/>
</dbReference>
<comment type="similarity">
    <text evidence="1">Belongs to the beta type-B retroviral polymerase family. HERV class-II K(HML-2) pol subfamily.</text>
</comment>
<feature type="domain" description="Integrase catalytic" evidence="14">
    <location>
        <begin position="491"/>
        <end position="613"/>
    </location>
</feature>
<dbReference type="PANTHER" id="PTHR41694">
    <property type="entry name" value="ENDOGENOUS RETROVIRUS GROUP K MEMBER POL PROTEIN"/>
    <property type="match status" value="1"/>
</dbReference>
<dbReference type="InterPro" id="IPR002156">
    <property type="entry name" value="RNaseH_domain"/>
</dbReference>
<feature type="domain" description="RNase H type-1" evidence="13">
    <location>
        <begin position="301"/>
        <end position="437"/>
    </location>
</feature>
<dbReference type="GO" id="GO:0035613">
    <property type="term" value="F:RNA stem-loop binding"/>
    <property type="evidence" value="ECO:0007669"/>
    <property type="project" value="TreeGrafter"/>
</dbReference>
<dbReference type="PROSITE" id="PS50876">
    <property type="entry name" value="ZF_INTEGRASE"/>
    <property type="match status" value="1"/>
</dbReference>
<dbReference type="InterPro" id="IPR000477">
    <property type="entry name" value="RT_dom"/>
</dbReference>
<keyword evidence="6" id="KW-0255">Endonuclease</keyword>
<dbReference type="AlphaFoldDB" id="A0A851W9L9"/>
<dbReference type="Gene3D" id="3.30.420.10">
    <property type="entry name" value="Ribonuclease H-like superfamily/Ribonuclease H"/>
    <property type="match status" value="2"/>
</dbReference>
<organism evidence="15 16">
    <name type="scientific">Copsychus sechellarum</name>
    <dbReference type="NCBI Taxonomy" id="797021"/>
    <lineage>
        <taxon>Eukaryota</taxon>
        <taxon>Metazoa</taxon>
        <taxon>Chordata</taxon>
        <taxon>Craniata</taxon>
        <taxon>Vertebrata</taxon>
        <taxon>Euteleostomi</taxon>
        <taxon>Archelosauria</taxon>
        <taxon>Archosauria</taxon>
        <taxon>Dinosauria</taxon>
        <taxon>Saurischia</taxon>
        <taxon>Theropoda</taxon>
        <taxon>Coelurosauria</taxon>
        <taxon>Aves</taxon>
        <taxon>Neognathae</taxon>
        <taxon>Neoaves</taxon>
        <taxon>Telluraves</taxon>
        <taxon>Australaves</taxon>
        <taxon>Passeriformes</taxon>
        <taxon>Muscicapidae</taxon>
        <taxon>Copsychus</taxon>
    </lineage>
</organism>
<dbReference type="InterPro" id="IPR012337">
    <property type="entry name" value="RNaseH-like_sf"/>
</dbReference>
<dbReference type="InterPro" id="IPR010661">
    <property type="entry name" value="RVT_thumb"/>
</dbReference>
<dbReference type="InterPro" id="IPR036397">
    <property type="entry name" value="RNaseH_sf"/>
</dbReference>
<keyword evidence="10" id="KW-0863">Zinc-finger</keyword>
<feature type="non-terminal residue" evidence="15">
    <location>
        <position position="1"/>
    </location>
</feature>
<feature type="domain" description="Integrase-type" evidence="11">
    <location>
        <begin position="442"/>
        <end position="483"/>
    </location>
</feature>
<dbReference type="Pfam" id="PF00665">
    <property type="entry name" value="rve"/>
    <property type="match status" value="1"/>
</dbReference>
<accession>A0A851W9L9</accession>
<evidence type="ECO:0000259" key="13">
    <source>
        <dbReference type="PROSITE" id="PS50879"/>
    </source>
</evidence>
<dbReference type="Proteomes" id="UP000659062">
    <property type="component" value="Unassembled WGS sequence"/>
</dbReference>
<feature type="domain" description="Reverse transcriptase" evidence="12">
    <location>
        <begin position="1"/>
        <end position="95"/>
    </location>
</feature>
<evidence type="ECO:0000256" key="8">
    <source>
        <dbReference type="ARBA" id="ARBA00022918"/>
    </source>
</evidence>
<dbReference type="Gene3D" id="3.30.70.270">
    <property type="match status" value="2"/>
</dbReference>
<evidence type="ECO:0000256" key="2">
    <source>
        <dbReference type="ARBA" id="ARBA00022679"/>
    </source>
</evidence>
<dbReference type="Pfam" id="PF00075">
    <property type="entry name" value="RNase_H"/>
    <property type="match status" value="1"/>
</dbReference>
<dbReference type="InterPro" id="IPR017856">
    <property type="entry name" value="Integrase-like_N"/>
</dbReference>
<evidence type="ECO:0000256" key="7">
    <source>
        <dbReference type="ARBA" id="ARBA00022801"/>
    </source>
</evidence>
<comment type="caution">
    <text evidence="15">The sequence shown here is derived from an EMBL/GenBank/DDBJ whole genome shotgun (WGS) entry which is preliminary data.</text>
</comment>
<dbReference type="InterPro" id="IPR003308">
    <property type="entry name" value="Integrase_Zn-bd_dom_N"/>
</dbReference>